<evidence type="ECO:0000256" key="1">
    <source>
        <dbReference type="SAM" id="Phobius"/>
    </source>
</evidence>
<evidence type="ECO:0000313" key="3">
    <source>
        <dbReference type="Proteomes" id="UP001597196"/>
    </source>
</evidence>
<dbReference type="EMBL" id="JBHTOC010000001">
    <property type="protein sequence ID" value="MFD1428677.1"/>
    <property type="molecule type" value="Genomic_DNA"/>
</dbReference>
<dbReference type="RefSeq" id="WP_203625590.1">
    <property type="nucleotide sequence ID" value="NZ_BOLQ01000001.1"/>
</dbReference>
<sequence length="66" mass="7295">MKKVRIDVTSGLYSVGIVLMILTASNILPIAWSDLCTYWLLTCTYGTGAMLTQGIISEVKRANDKR</sequence>
<keyword evidence="1" id="KW-0812">Transmembrane</keyword>
<feature type="transmembrane region" description="Helical" evidence="1">
    <location>
        <begin position="12"/>
        <end position="32"/>
    </location>
</feature>
<protein>
    <recommendedName>
        <fullName evidence="4">Holin</fullName>
    </recommendedName>
</protein>
<comment type="caution">
    <text evidence="2">The sequence shown here is derived from an EMBL/GenBank/DDBJ whole genome shotgun (WGS) entry which is preliminary data.</text>
</comment>
<evidence type="ECO:0000313" key="2">
    <source>
        <dbReference type="EMBL" id="MFD1428677.1"/>
    </source>
</evidence>
<dbReference type="Proteomes" id="UP001597196">
    <property type="component" value="Unassembled WGS sequence"/>
</dbReference>
<accession>A0ABW4CD25</accession>
<keyword evidence="1" id="KW-1133">Transmembrane helix</keyword>
<evidence type="ECO:0008006" key="4">
    <source>
        <dbReference type="Google" id="ProtNLM"/>
    </source>
</evidence>
<name>A0ABW4CD25_9LACO</name>
<gene>
    <name evidence="2" type="ORF">ACFQ4P_00260</name>
</gene>
<reference evidence="3" key="1">
    <citation type="journal article" date="2019" name="Int. J. Syst. Evol. Microbiol.">
        <title>The Global Catalogue of Microorganisms (GCM) 10K type strain sequencing project: providing services to taxonomists for standard genome sequencing and annotation.</title>
        <authorList>
            <consortium name="The Broad Institute Genomics Platform"/>
            <consortium name="The Broad Institute Genome Sequencing Center for Infectious Disease"/>
            <person name="Wu L."/>
            <person name="Ma J."/>
        </authorList>
    </citation>
    <scope>NUCLEOTIDE SEQUENCE [LARGE SCALE GENOMIC DNA]</scope>
    <source>
        <strain evidence="3">CCM 8980</strain>
    </source>
</reference>
<keyword evidence="1" id="KW-0472">Membrane</keyword>
<organism evidence="2 3">
    <name type="scientific">Lacticaseibacillus mingshuiensis</name>
    <dbReference type="NCBI Taxonomy" id="2799574"/>
    <lineage>
        <taxon>Bacteria</taxon>
        <taxon>Bacillati</taxon>
        <taxon>Bacillota</taxon>
        <taxon>Bacilli</taxon>
        <taxon>Lactobacillales</taxon>
        <taxon>Lactobacillaceae</taxon>
        <taxon>Lacticaseibacillus</taxon>
    </lineage>
</organism>
<keyword evidence="3" id="KW-1185">Reference proteome</keyword>
<feature type="transmembrane region" description="Helical" evidence="1">
    <location>
        <begin position="38"/>
        <end position="56"/>
    </location>
</feature>
<proteinExistence type="predicted"/>